<evidence type="ECO:0000259" key="1">
    <source>
        <dbReference type="Pfam" id="PF14534"/>
    </source>
</evidence>
<keyword evidence="3" id="KW-1185">Reference proteome</keyword>
<reference evidence="2 3" key="1">
    <citation type="submission" date="2018-05" db="EMBL/GenBank/DDBJ databases">
        <title>Genomic Encyclopedia of Type Strains, Phase IV (KMG-IV): sequencing the most valuable type-strain genomes for metagenomic binning, comparative biology and taxonomic classification.</title>
        <authorList>
            <person name="Goeker M."/>
        </authorList>
    </citation>
    <scope>NUCLEOTIDE SEQUENCE [LARGE SCALE GENOMIC DNA]</scope>
    <source>
        <strain evidence="2 3">DSM 23606</strain>
    </source>
</reference>
<evidence type="ECO:0000313" key="3">
    <source>
        <dbReference type="Proteomes" id="UP000246569"/>
    </source>
</evidence>
<protein>
    <submittedName>
        <fullName evidence="2">Uncharacterized protein DUF4440</fullName>
    </submittedName>
</protein>
<dbReference type="Gene3D" id="3.10.450.50">
    <property type="match status" value="1"/>
</dbReference>
<sequence>MNTPNGRVLRREDVLERLARGVIAHVSDDERLEALQRQRQGDIVVVMGCDVVVNPQSPQPVARRFTNVWQLGGASWQLIARHANAIGRS</sequence>
<name>A0A317MX74_9GAMM</name>
<dbReference type="InterPro" id="IPR032710">
    <property type="entry name" value="NTF2-like_dom_sf"/>
</dbReference>
<dbReference type="AlphaFoldDB" id="A0A317MX74"/>
<proteinExistence type="predicted"/>
<feature type="domain" description="DUF4440" evidence="1">
    <location>
        <begin position="2"/>
        <end position="78"/>
    </location>
</feature>
<evidence type="ECO:0000313" key="2">
    <source>
        <dbReference type="EMBL" id="PWV59569.1"/>
    </source>
</evidence>
<dbReference type="Pfam" id="PF14534">
    <property type="entry name" value="DUF4440"/>
    <property type="match status" value="1"/>
</dbReference>
<organism evidence="2 3">
    <name type="scientific">Plasticicumulans acidivorans</name>
    <dbReference type="NCBI Taxonomy" id="886464"/>
    <lineage>
        <taxon>Bacteria</taxon>
        <taxon>Pseudomonadati</taxon>
        <taxon>Pseudomonadota</taxon>
        <taxon>Gammaproteobacteria</taxon>
        <taxon>Candidatus Competibacteraceae</taxon>
        <taxon>Plasticicumulans</taxon>
    </lineage>
</organism>
<comment type="caution">
    <text evidence="2">The sequence shown here is derived from an EMBL/GenBank/DDBJ whole genome shotgun (WGS) entry which is preliminary data.</text>
</comment>
<dbReference type="SUPFAM" id="SSF54427">
    <property type="entry name" value="NTF2-like"/>
    <property type="match status" value="1"/>
</dbReference>
<dbReference type="Proteomes" id="UP000246569">
    <property type="component" value="Unassembled WGS sequence"/>
</dbReference>
<dbReference type="InterPro" id="IPR027843">
    <property type="entry name" value="DUF4440"/>
</dbReference>
<accession>A0A317MX74</accession>
<gene>
    <name evidence="2" type="ORF">C7443_110114</name>
</gene>
<dbReference type="EMBL" id="QGTJ01000010">
    <property type="protein sequence ID" value="PWV59569.1"/>
    <property type="molecule type" value="Genomic_DNA"/>
</dbReference>